<dbReference type="PANTHER" id="PTHR43283">
    <property type="entry name" value="BETA-LACTAMASE-RELATED"/>
    <property type="match status" value="1"/>
</dbReference>
<dbReference type="InterPro" id="IPR012338">
    <property type="entry name" value="Beta-lactam/transpept-like"/>
</dbReference>
<dbReference type="Pfam" id="PF00144">
    <property type="entry name" value="Beta-lactamase"/>
    <property type="match status" value="1"/>
</dbReference>
<dbReference type="InterPro" id="IPR001466">
    <property type="entry name" value="Beta-lactam-related"/>
</dbReference>
<dbReference type="PANTHER" id="PTHR43283:SF7">
    <property type="entry name" value="BETA-LACTAMASE-RELATED DOMAIN-CONTAINING PROTEIN"/>
    <property type="match status" value="1"/>
</dbReference>
<keyword evidence="3" id="KW-1185">Reference proteome</keyword>
<proteinExistence type="predicted"/>
<name>A0A7C8LJU8_9FIRM</name>
<evidence type="ECO:0000313" key="3">
    <source>
        <dbReference type="Proteomes" id="UP000483018"/>
    </source>
</evidence>
<evidence type="ECO:0000313" key="2">
    <source>
        <dbReference type="EMBL" id="KAE9635020.1"/>
    </source>
</evidence>
<dbReference type="SUPFAM" id="SSF56601">
    <property type="entry name" value="beta-lactamase/transpeptidase-like"/>
    <property type="match status" value="1"/>
</dbReference>
<dbReference type="OrthoDB" id="9773047at2"/>
<dbReference type="Gene3D" id="3.40.710.10">
    <property type="entry name" value="DD-peptidase/beta-lactamase superfamily"/>
    <property type="match status" value="1"/>
</dbReference>
<dbReference type="InterPro" id="IPR050789">
    <property type="entry name" value="Diverse_Enzym_Activities"/>
</dbReference>
<gene>
    <name evidence="2" type="ORF">GND95_05965</name>
</gene>
<reference evidence="2 3" key="1">
    <citation type="submission" date="2019-12" db="EMBL/GenBank/DDBJ databases">
        <title>Defluviitalea raffinosedens, isolated from a biogas fermenter, genome sequencing and characterization.</title>
        <authorList>
            <person name="Rettenmaier R."/>
            <person name="Schneider M."/>
            <person name="Neuhaus K."/>
            <person name="Liebl W."/>
            <person name="Zverlov V."/>
        </authorList>
    </citation>
    <scope>NUCLEOTIDE SEQUENCE [LARGE SCALE GENOMIC DNA]</scope>
    <source>
        <strain evidence="2 3">249c-K6</strain>
    </source>
</reference>
<keyword evidence="2" id="KW-0378">Hydrolase</keyword>
<evidence type="ECO:0000259" key="1">
    <source>
        <dbReference type="Pfam" id="PF00144"/>
    </source>
</evidence>
<dbReference type="Proteomes" id="UP000483018">
    <property type="component" value="Unassembled WGS sequence"/>
</dbReference>
<accession>A0A7C8LJU8</accession>
<dbReference type="GO" id="GO:0016787">
    <property type="term" value="F:hydrolase activity"/>
    <property type="evidence" value="ECO:0007669"/>
    <property type="project" value="UniProtKB-KW"/>
</dbReference>
<protein>
    <submittedName>
        <fullName evidence="2">Serine hydrolase</fullName>
    </submittedName>
</protein>
<feature type="domain" description="Beta-lactamase-related" evidence="1">
    <location>
        <begin position="23"/>
        <end position="308"/>
    </location>
</feature>
<sequence>MDYKLLHNFVSENHKNICQITTMKKGKVVYSDTWNGFDGQDHFHIASVTKSIISLLIGIAVDKKLMNLDQKILEFYPDYQMKRGEKTIQQITIRHLLTMTAPYKFKSEPWTKVCSSPDWSKTVLDLMGGRRGITGEFKYTTLGIQVLSDLISKVSGISTIEFANAVLFSPLGIKPRIAYTVKNKEEYIDFITSKEPKKSVWFCESNGNVTAGFGLCMSSLEMAKIGQMCLEKGVYQNQRIISANWIKEMTSSSVQCGERFGFMNYGYLWWIIDPQNNIFAAIGDGGNVIYINPVKEFIVTVTSTFKPAVFDRIQFIQEHIEPMM</sequence>
<dbReference type="EMBL" id="WSLF01000004">
    <property type="protein sequence ID" value="KAE9635020.1"/>
    <property type="molecule type" value="Genomic_DNA"/>
</dbReference>
<organism evidence="2 3">
    <name type="scientific">Defluviitalea raffinosedens</name>
    <dbReference type="NCBI Taxonomy" id="1450156"/>
    <lineage>
        <taxon>Bacteria</taxon>
        <taxon>Bacillati</taxon>
        <taxon>Bacillota</taxon>
        <taxon>Clostridia</taxon>
        <taxon>Lachnospirales</taxon>
        <taxon>Defluviitaleaceae</taxon>
        <taxon>Defluviitalea</taxon>
    </lineage>
</organism>
<comment type="caution">
    <text evidence="2">The sequence shown here is derived from an EMBL/GenBank/DDBJ whole genome shotgun (WGS) entry which is preliminary data.</text>
</comment>
<dbReference type="AlphaFoldDB" id="A0A7C8LJU8"/>